<keyword evidence="5 7" id="KW-0472">Membrane</keyword>
<dbReference type="PANTHER" id="PTHR21716">
    <property type="entry name" value="TRANSMEMBRANE PROTEIN"/>
    <property type="match status" value="1"/>
</dbReference>
<feature type="transmembrane region" description="Helical" evidence="7">
    <location>
        <begin position="193"/>
        <end position="214"/>
    </location>
</feature>
<dbReference type="PANTHER" id="PTHR21716:SF62">
    <property type="entry name" value="TRANSPORT PROTEIN YDBI-RELATED"/>
    <property type="match status" value="1"/>
</dbReference>
<feature type="compositionally biased region" description="Basic and acidic residues" evidence="6">
    <location>
        <begin position="367"/>
        <end position="383"/>
    </location>
</feature>
<evidence type="ECO:0000256" key="3">
    <source>
        <dbReference type="ARBA" id="ARBA00022692"/>
    </source>
</evidence>
<gene>
    <name evidence="8" type="ORF">LC586_33045</name>
</gene>
<dbReference type="InterPro" id="IPR002549">
    <property type="entry name" value="AI-2E-like"/>
</dbReference>
<keyword evidence="9" id="KW-1185">Reference proteome</keyword>
<accession>A0ABS8IJ94</accession>
<dbReference type="Proteomes" id="UP001199525">
    <property type="component" value="Unassembled WGS sequence"/>
</dbReference>
<keyword evidence="3 7" id="KW-0812">Transmembrane</keyword>
<protein>
    <submittedName>
        <fullName evidence="8">AI-2E family transporter</fullName>
    </submittedName>
</protein>
<name>A0ABS8IJ94_9NOSO</name>
<feature type="transmembrane region" description="Helical" evidence="7">
    <location>
        <begin position="147"/>
        <end position="172"/>
    </location>
</feature>
<evidence type="ECO:0000313" key="9">
    <source>
        <dbReference type="Proteomes" id="UP001199525"/>
    </source>
</evidence>
<dbReference type="RefSeq" id="WP_229489667.1">
    <property type="nucleotide sequence ID" value="NZ_JAIVFQ010000096.1"/>
</dbReference>
<feature type="region of interest" description="Disordered" evidence="6">
    <location>
        <begin position="357"/>
        <end position="383"/>
    </location>
</feature>
<organism evidence="8 9">
    <name type="scientific">Nostoc favosum CHAB5714</name>
    <dbReference type="NCBI Taxonomy" id="2780399"/>
    <lineage>
        <taxon>Bacteria</taxon>
        <taxon>Bacillati</taxon>
        <taxon>Cyanobacteriota</taxon>
        <taxon>Cyanophyceae</taxon>
        <taxon>Nostocales</taxon>
        <taxon>Nostocaceae</taxon>
        <taxon>Nostoc</taxon>
        <taxon>Nostoc favosum</taxon>
    </lineage>
</organism>
<evidence type="ECO:0000313" key="8">
    <source>
        <dbReference type="EMBL" id="MCC5603870.1"/>
    </source>
</evidence>
<dbReference type="EMBL" id="JAIVFQ010000096">
    <property type="protein sequence ID" value="MCC5603870.1"/>
    <property type="molecule type" value="Genomic_DNA"/>
</dbReference>
<feature type="transmembrane region" description="Helical" evidence="7">
    <location>
        <begin position="6"/>
        <end position="35"/>
    </location>
</feature>
<reference evidence="8 9" key="1">
    <citation type="journal article" date="2021" name="Microorganisms">
        <title>Genome Evolution of Filamentous Cyanobacterium Nostoc Species: From Facultative Symbiosis to Free Living.</title>
        <authorList>
            <person name="Huo D."/>
            <person name="Li H."/>
            <person name="Cai F."/>
            <person name="Guo X."/>
            <person name="Qiao Z."/>
            <person name="Wang W."/>
            <person name="Yu G."/>
            <person name="Li R."/>
        </authorList>
    </citation>
    <scope>NUCLEOTIDE SEQUENCE [LARGE SCALE GENOMIC DNA]</scope>
    <source>
        <strain evidence="8 9">CHAB 5714</strain>
    </source>
</reference>
<sequence>MNLGQWIGLIAIVLSLYILWQIREVVLLMFAAVVLATTLNRLAKRFQRFGMRRGFAVLLAVAIFLAGVAGFFWLIVPPFAQQFQELTYQVPKGFGRFNSWLDALRTRIPNQLVPYIPDINSLIQQAQPFVNRVLGNSFAFVSGSLEAVLKILLVLVLTGMILADPVAYRKVFVRLFPSFYRRRVDGILDKCEVSLEGWITGAFIAMFVVALMSLIGLSILGIRAALALAILAGFLNLIPNLGPTISVIPAMAIALLDDPWKVIAVLILYFVIQQVESNFITPIVMAQQVSLLPAVTLIAQLFFVTFFGFLGLFLALPLTVVAKIWLQEVLIKDVLDEWGNNHTKETELVIVPESPRADDNWTAENPDVNRERRINDDILQKED</sequence>
<evidence type="ECO:0000256" key="7">
    <source>
        <dbReference type="SAM" id="Phobius"/>
    </source>
</evidence>
<proteinExistence type="inferred from homology"/>
<comment type="similarity">
    <text evidence="2">Belongs to the autoinducer-2 exporter (AI-2E) (TC 2.A.86) family.</text>
</comment>
<evidence type="ECO:0000256" key="4">
    <source>
        <dbReference type="ARBA" id="ARBA00022989"/>
    </source>
</evidence>
<comment type="caution">
    <text evidence="8">The sequence shown here is derived from an EMBL/GenBank/DDBJ whole genome shotgun (WGS) entry which is preliminary data.</text>
</comment>
<comment type="subcellular location">
    <subcellularLocation>
        <location evidence="1">Membrane</location>
        <topology evidence="1">Multi-pass membrane protein</topology>
    </subcellularLocation>
</comment>
<evidence type="ECO:0000256" key="6">
    <source>
        <dbReference type="SAM" id="MobiDB-lite"/>
    </source>
</evidence>
<evidence type="ECO:0000256" key="5">
    <source>
        <dbReference type="ARBA" id="ARBA00023136"/>
    </source>
</evidence>
<dbReference type="Pfam" id="PF01594">
    <property type="entry name" value="AI-2E_transport"/>
    <property type="match status" value="1"/>
</dbReference>
<keyword evidence="4 7" id="KW-1133">Transmembrane helix</keyword>
<evidence type="ECO:0000256" key="1">
    <source>
        <dbReference type="ARBA" id="ARBA00004141"/>
    </source>
</evidence>
<feature type="transmembrane region" description="Helical" evidence="7">
    <location>
        <begin position="292"/>
        <end position="316"/>
    </location>
</feature>
<feature type="transmembrane region" description="Helical" evidence="7">
    <location>
        <begin position="55"/>
        <end position="76"/>
    </location>
</feature>
<evidence type="ECO:0000256" key="2">
    <source>
        <dbReference type="ARBA" id="ARBA00009773"/>
    </source>
</evidence>
<feature type="transmembrane region" description="Helical" evidence="7">
    <location>
        <begin position="220"/>
        <end position="238"/>
    </location>
</feature>